<organism evidence="3 4">
    <name type="scientific">Marasmius oreades</name>
    <name type="common">fairy-ring Marasmius</name>
    <dbReference type="NCBI Taxonomy" id="181124"/>
    <lineage>
        <taxon>Eukaryota</taxon>
        <taxon>Fungi</taxon>
        <taxon>Dikarya</taxon>
        <taxon>Basidiomycota</taxon>
        <taxon>Agaricomycotina</taxon>
        <taxon>Agaricomycetes</taxon>
        <taxon>Agaricomycetidae</taxon>
        <taxon>Agaricales</taxon>
        <taxon>Marasmiineae</taxon>
        <taxon>Marasmiaceae</taxon>
        <taxon>Marasmius</taxon>
    </lineage>
</organism>
<feature type="transmembrane region" description="Helical" evidence="1">
    <location>
        <begin position="59"/>
        <end position="85"/>
    </location>
</feature>
<dbReference type="EMBL" id="CM032186">
    <property type="protein sequence ID" value="KAG7090859.1"/>
    <property type="molecule type" value="Genomic_DNA"/>
</dbReference>
<accession>A0A9P7UT55</accession>
<evidence type="ECO:0000313" key="3">
    <source>
        <dbReference type="EMBL" id="KAG7090859.1"/>
    </source>
</evidence>
<evidence type="ECO:0000259" key="2">
    <source>
        <dbReference type="Pfam" id="PF20151"/>
    </source>
</evidence>
<proteinExistence type="predicted"/>
<dbReference type="KEGG" id="more:E1B28_009941"/>
<keyword evidence="4" id="KW-1185">Reference proteome</keyword>
<dbReference type="OrthoDB" id="3038503at2759"/>
<feature type="transmembrane region" description="Helical" evidence="1">
    <location>
        <begin position="92"/>
        <end position="111"/>
    </location>
</feature>
<keyword evidence="1" id="KW-0812">Transmembrane</keyword>
<dbReference type="GeneID" id="66079017"/>
<comment type="caution">
    <text evidence="3">The sequence shown here is derived from an EMBL/GenBank/DDBJ whole genome shotgun (WGS) entry which is preliminary data.</text>
</comment>
<keyword evidence="1" id="KW-0472">Membrane</keyword>
<feature type="transmembrane region" description="Helical" evidence="1">
    <location>
        <begin position="211"/>
        <end position="231"/>
    </location>
</feature>
<dbReference type="RefSeq" id="XP_043007329.1">
    <property type="nucleotide sequence ID" value="XM_043154871.1"/>
</dbReference>
<name>A0A9P7UT55_9AGAR</name>
<dbReference type="AlphaFoldDB" id="A0A9P7UT55"/>
<dbReference type="Proteomes" id="UP001049176">
    <property type="component" value="Chromosome 6"/>
</dbReference>
<feature type="transmembrane region" description="Helical" evidence="1">
    <location>
        <begin position="181"/>
        <end position="205"/>
    </location>
</feature>
<sequence length="278" mass="32243">MLYDHIVTLITEVDLIWSRSWSFVKLLFISHRYFGLLCVIIEVIAFFNDEVTDSVSTFWFGWELMGFSTAILTSELVLFLWIYVLYDGSRRITGFLGGCFLAEAIAMYTMLGKSFEDIHVASHIIPSHAFCSLLNPPPFLFHYWIPILAYNAIILLLIGYKGYEILASPRARQQNAALVGVYTKSTINFVIMFSAYLLCCIFWIYAEFALGQIPVVLALSLSITNASNLLLHIRQAYYSLRYEPEIRVERMTIYVDSRYSSNSGEWMYELRELKWKKR</sequence>
<dbReference type="InterPro" id="IPR045340">
    <property type="entry name" value="DUF6533"/>
</dbReference>
<evidence type="ECO:0000256" key="1">
    <source>
        <dbReference type="SAM" id="Phobius"/>
    </source>
</evidence>
<dbReference type="Pfam" id="PF20151">
    <property type="entry name" value="DUF6533"/>
    <property type="match status" value="1"/>
</dbReference>
<feature type="transmembrane region" description="Helical" evidence="1">
    <location>
        <begin position="141"/>
        <end position="160"/>
    </location>
</feature>
<keyword evidence="1" id="KW-1133">Transmembrane helix</keyword>
<feature type="transmembrane region" description="Helical" evidence="1">
    <location>
        <begin position="26"/>
        <end position="47"/>
    </location>
</feature>
<evidence type="ECO:0000313" key="4">
    <source>
        <dbReference type="Proteomes" id="UP001049176"/>
    </source>
</evidence>
<protein>
    <recommendedName>
        <fullName evidence="2">DUF6533 domain-containing protein</fullName>
    </recommendedName>
</protein>
<reference evidence="3" key="1">
    <citation type="journal article" date="2021" name="Genome Biol. Evol.">
        <title>The assembled and annotated genome of the fairy-ring fungus Marasmius oreades.</title>
        <authorList>
            <person name="Hiltunen M."/>
            <person name="Ament-Velasquez S.L."/>
            <person name="Johannesson H."/>
        </authorList>
    </citation>
    <scope>NUCLEOTIDE SEQUENCE</scope>
    <source>
        <strain evidence="3">03SP1</strain>
    </source>
</reference>
<gene>
    <name evidence="3" type="ORF">E1B28_009941</name>
</gene>
<feature type="domain" description="DUF6533" evidence="2">
    <location>
        <begin position="1"/>
        <end position="37"/>
    </location>
</feature>